<evidence type="ECO:0000256" key="5">
    <source>
        <dbReference type="ARBA" id="ARBA00022771"/>
    </source>
</evidence>
<evidence type="ECO:0000259" key="15">
    <source>
        <dbReference type="PROSITE" id="PS51066"/>
    </source>
</evidence>
<gene>
    <name evidence="17" type="ORF">FB554_0836</name>
</gene>
<dbReference type="InterPro" id="IPR010979">
    <property type="entry name" value="Ribosomal_uS13-like_H2TH"/>
</dbReference>
<evidence type="ECO:0000256" key="6">
    <source>
        <dbReference type="ARBA" id="ARBA00022801"/>
    </source>
</evidence>
<evidence type="ECO:0000256" key="14">
    <source>
        <dbReference type="PROSITE-ProRule" id="PRU00391"/>
    </source>
</evidence>
<keyword evidence="17" id="KW-0255">Endonuclease</keyword>
<accession>A0A542XA84</accession>
<dbReference type="Pfam" id="PF01149">
    <property type="entry name" value="Fapy_DNA_glyco"/>
    <property type="match status" value="1"/>
</dbReference>
<dbReference type="GO" id="GO:0006284">
    <property type="term" value="P:base-excision repair"/>
    <property type="evidence" value="ECO:0007669"/>
    <property type="project" value="InterPro"/>
</dbReference>
<dbReference type="SUPFAM" id="SSF81624">
    <property type="entry name" value="N-terminal domain of MutM-like DNA repair proteins"/>
    <property type="match status" value="1"/>
</dbReference>
<dbReference type="PROSITE" id="PS01242">
    <property type="entry name" value="ZF_FPG_1"/>
    <property type="match status" value="1"/>
</dbReference>
<dbReference type="InterPro" id="IPR035937">
    <property type="entry name" value="FPG_N"/>
</dbReference>
<evidence type="ECO:0000256" key="11">
    <source>
        <dbReference type="ARBA" id="ARBA00023268"/>
    </source>
</evidence>
<dbReference type="InterPro" id="IPR015887">
    <property type="entry name" value="DNA_glyclase_Znf_dom_DNA_BS"/>
</dbReference>
<evidence type="ECO:0000256" key="12">
    <source>
        <dbReference type="ARBA" id="ARBA00023295"/>
    </source>
</evidence>
<evidence type="ECO:0000256" key="10">
    <source>
        <dbReference type="ARBA" id="ARBA00023239"/>
    </source>
</evidence>
<dbReference type="SUPFAM" id="SSF57716">
    <property type="entry name" value="Glucocorticoid receptor-like (DNA-binding domain)"/>
    <property type="match status" value="1"/>
</dbReference>
<dbReference type="SMART" id="SM00898">
    <property type="entry name" value="Fapy_DNA_glyco"/>
    <property type="match status" value="1"/>
</dbReference>
<dbReference type="InterPro" id="IPR044090">
    <property type="entry name" value="Nei2_N"/>
</dbReference>
<keyword evidence="10" id="KW-0456">Lyase</keyword>
<evidence type="ECO:0000256" key="8">
    <source>
        <dbReference type="ARBA" id="ARBA00023125"/>
    </source>
</evidence>
<dbReference type="CDD" id="cd08971">
    <property type="entry name" value="AcNei2_N"/>
    <property type="match status" value="1"/>
</dbReference>
<protein>
    <recommendedName>
        <fullName evidence="2">DNA-(apurinic or apyrimidinic site) lyase</fullName>
        <ecNumber evidence="2">4.2.99.18</ecNumber>
    </recommendedName>
</protein>
<organism evidence="17 18">
    <name type="scientific">Barrientosiimonas humi</name>
    <dbReference type="NCBI Taxonomy" id="999931"/>
    <lineage>
        <taxon>Bacteria</taxon>
        <taxon>Bacillati</taxon>
        <taxon>Actinomycetota</taxon>
        <taxon>Actinomycetes</taxon>
        <taxon>Micrococcales</taxon>
        <taxon>Dermacoccaceae</taxon>
        <taxon>Barrientosiimonas</taxon>
    </lineage>
</organism>
<dbReference type="Gene3D" id="1.10.8.50">
    <property type="match status" value="1"/>
</dbReference>
<dbReference type="PROSITE" id="PS51068">
    <property type="entry name" value="FPG_CAT"/>
    <property type="match status" value="1"/>
</dbReference>
<evidence type="ECO:0000256" key="3">
    <source>
        <dbReference type="ARBA" id="ARBA00022723"/>
    </source>
</evidence>
<dbReference type="PROSITE" id="PS51066">
    <property type="entry name" value="ZF_FPG_2"/>
    <property type="match status" value="1"/>
</dbReference>
<dbReference type="AlphaFoldDB" id="A0A542XA84"/>
<dbReference type="Proteomes" id="UP000318336">
    <property type="component" value="Unassembled WGS sequence"/>
</dbReference>
<keyword evidence="3" id="KW-0479">Metal-binding</keyword>
<dbReference type="GO" id="GO:0003684">
    <property type="term" value="F:damaged DNA binding"/>
    <property type="evidence" value="ECO:0007669"/>
    <property type="project" value="InterPro"/>
</dbReference>
<keyword evidence="12" id="KW-0326">Glycosidase</keyword>
<dbReference type="EMBL" id="VFOK01000001">
    <property type="protein sequence ID" value="TQL32704.1"/>
    <property type="molecule type" value="Genomic_DNA"/>
</dbReference>
<feature type="domain" description="Formamidopyrimidine-DNA glycosylase catalytic" evidence="16">
    <location>
        <begin position="1"/>
        <end position="82"/>
    </location>
</feature>
<dbReference type="PANTHER" id="PTHR42697:SF1">
    <property type="entry name" value="ENDONUCLEASE 8"/>
    <property type="match status" value="1"/>
</dbReference>
<keyword evidence="7" id="KW-0862">Zinc</keyword>
<dbReference type="SUPFAM" id="SSF46946">
    <property type="entry name" value="S13-like H2TH domain"/>
    <property type="match status" value="1"/>
</dbReference>
<evidence type="ECO:0000259" key="16">
    <source>
        <dbReference type="PROSITE" id="PS51068"/>
    </source>
</evidence>
<dbReference type="Pfam" id="PF06831">
    <property type="entry name" value="H2TH"/>
    <property type="match status" value="1"/>
</dbReference>
<evidence type="ECO:0000256" key="13">
    <source>
        <dbReference type="ARBA" id="ARBA00044632"/>
    </source>
</evidence>
<evidence type="ECO:0000313" key="17">
    <source>
        <dbReference type="EMBL" id="TQL32704.1"/>
    </source>
</evidence>
<feature type="domain" description="FPG-type" evidence="15">
    <location>
        <begin position="217"/>
        <end position="255"/>
    </location>
</feature>
<keyword evidence="17" id="KW-0540">Nuclease</keyword>
<comment type="similarity">
    <text evidence="1">Belongs to the FPG family.</text>
</comment>
<proteinExistence type="inferred from homology"/>
<dbReference type="PANTHER" id="PTHR42697">
    <property type="entry name" value="ENDONUCLEASE 8"/>
    <property type="match status" value="1"/>
</dbReference>
<evidence type="ECO:0000256" key="4">
    <source>
        <dbReference type="ARBA" id="ARBA00022763"/>
    </source>
</evidence>
<keyword evidence="4" id="KW-0227">DNA damage</keyword>
<keyword evidence="11" id="KW-0511">Multifunctional enzyme</keyword>
<dbReference type="GO" id="GO:0140078">
    <property type="term" value="F:class I DNA-(apurinic or apyrimidinic site) endonuclease activity"/>
    <property type="evidence" value="ECO:0007669"/>
    <property type="project" value="UniProtKB-EC"/>
</dbReference>
<dbReference type="SMART" id="SM01232">
    <property type="entry name" value="H2TH"/>
    <property type="match status" value="1"/>
</dbReference>
<keyword evidence="18" id="KW-1185">Reference proteome</keyword>
<dbReference type="GO" id="GO:0008270">
    <property type="term" value="F:zinc ion binding"/>
    <property type="evidence" value="ECO:0007669"/>
    <property type="project" value="UniProtKB-KW"/>
</dbReference>
<dbReference type="GO" id="GO:0000703">
    <property type="term" value="F:oxidized pyrimidine nucleobase lesion DNA N-glycosylase activity"/>
    <property type="evidence" value="ECO:0007669"/>
    <property type="project" value="TreeGrafter"/>
</dbReference>
<dbReference type="InterPro" id="IPR015886">
    <property type="entry name" value="H2TH_FPG"/>
</dbReference>
<evidence type="ECO:0000313" key="18">
    <source>
        <dbReference type="Proteomes" id="UP000318336"/>
    </source>
</evidence>
<reference evidence="17 18" key="1">
    <citation type="submission" date="2019-06" db="EMBL/GenBank/DDBJ databases">
        <title>Sequencing the genomes of 1000 actinobacteria strains.</title>
        <authorList>
            <person name="Klenk H.-P."/>
        </authorList>
    </citation>
    <scope>NUCLEOTIDE SEQUENCE [LARGE SCALE GENOMIC DNA]</scope>
    <source>
        <strain evidence="17 18">DSM 24617</strain>
    </source>
</reference>
<evidence type="ECO:0000256" key="2">
    <source>
        <dbReference type="ARBA" id="ARBA00012720"/>
    </source>
</evidence>
<keyword evidence="5 14" id="KW-0863">Zinc-finger</keyword>
<dbReference type="EC" id="4.2.99.18" evidence="2"/>
<name>A0A542XA84_9MICO</name>
<comment type="caution">
    <text evidence="17">The sequence shown here is derived from an EMBL/GenBank/DDBJ whole genome shotgun (WGS) entry which is preliminary data.</text>
</comment>
<dbReference type="InterPro" id="IPR012319">
    <property type="entry name" value="FPG_cat"/>
</dbReference>
<keyword evidence="9" id="KW-0234">DNA repair</keyword>
<keyword evidence="6" id="KW-0378">Hydrolase</keyword>
<comment type="catalytic activity">
    <reaction evidence="13">
        <text>2'-deoxyribonucleotide-(2'-deoxyribose 5'-phosphate)-2'-deoxyribonucleotide-DNA = a 3'-end 2'-deoxyribonucleotide-(2,3-dehydro-2,3-deoxyribose 5'-phosphate)-DNA + a 5'-end 5'-phospho-2'-deoxyribonucleoside-DNA + H(+)</text>
        <dbReference type="Rhea" id="RHEA:66592"/>
        <dbReference type="Rhea" id="RHEA-COMP:13180"/>
        <dbReference type="Rhea" id="RHEA-COMP:16897"/>
        <dbReference type="Rhea" id="RHEA-COMP:17067"/>
        <dbReference type="ChEBI" id="CHEBI:15378"/>
        <dbReference type="ChEBI" id="CHEBI:136412"/>
        <dbReference type="ChEBI" id="CHEBI:157695"/>
        <dbReference type="ChEBI" id="CHEBI:167181"/>
        <dbReference type="EC" id="4.2.99.18"/>
    </reaction>
</comment>
<dbReference type="InterPro" id="IPR000214">
    <property type="entry name" value="Znf_DNA_glyclase/AP_lyase"/>
</dbReference>
<keyword evidence="8" id="KW-0238">DNA-binding</keyword>
<evidence type="ECO:0000256" key="1">
    <source>
        <dbReference type="ARBA" id="ARBA00009409"/>
    </source>
</evidence>
<evidence type="ECO:0000256" key="7">
    <source>
        <dbReference type="ARBA" id="ARBA00022833"/>
    </source>
</evidence>
<sequence length="278" mass="30347">MLLAARRLHRALAGEVLRHAEIRWGDLDATPLQGATTLEVVSVGKHLLHRVDRGVTLHTHLRMEGRWRTSPTARVTAAQRRSPKLRVLLATGQHAALGWQLGMVDLVPTAHEHRVVGHLGPDLLSPGLDEDLAVANLAAQPDRLLAEALLDQRNVAGLGTIFASEPLFLEGLNPWTAVGELSQEQLRGVVRRARRLLRQSVASGRPVSTGDSREPAYVFARRGLPCRRCGGMVRMATVGEPPQQRVLCYCPTCQGGLAAHDDGRPQGRLRPTTTKLRG</sequence>
<evidence type="ECO:0000256" key="9">
    <source>
        <dbReference type="ARBA" id="ARBA00023204"/>
    </source>
</evidence>
<dbReference type="Gene3D" id="3.20.190.10">
    <property type="entry name" value="MutM-like, N-terminal"/>
    <property type="match status" value="1"/>
</dbReference>